<sequence length="437" mass="46078">MSPFEIGSLAIAALLFLIWLGMPIGVGMLTVSFAGVSLIRNEDVALRMLGAVANDSLQEYLFAVVPLFVMMGLLVTVSNVGKDTFDVFERLLRRVSAGLGIATVFANAVFASITGISIASATVFSRVAVPEMTRHGYTKRFATGVVAGSSVLGMLIPPSLLMIVYAVLAEESVGRMFLAGIGPGILLSVIFSATIVLLARTRPDFVYAGEDHAGEPEALTLGDLARKALPILSLMLLVLGGLYGGFLNPTEAGAAGAFGALVIALMRRALPGRVFWQLLVETGQITVSVLFLILAATLFSRMLALSGVPRELAEVFLSGSIGPYGFLLIYLALIIALGCLIDSISIMLILLPIALPVAQAAGFDMIWFGVLTVVAVEVGLLTPPFGLSVYTIKSAMDDPDLSVGDIFRGTIPFVFAVLAGLALIILFPPIATWLARL</sequence>
<dbReference type="AlphaFoldDB" id="A0A6P1ST57"/>
<dbReference type="RefSeq" id="WP_161860425.1">
    <property type="nucleotide sequence ID" value="NZ_CP046620.1"/>
</dbReference>
<organism evidence="9 10">
    <name type="scientific">Algicella marina</name>
    <dbReference type="NCBI Taxonomy" id="2683284"/>
    <lineage>
        <taxon>Bacteria</taxon>
        <taxon>Pseudomonadati</taxon>
        <taxon>Pseudomonadota</taxon>
        <taxon>Alphaproteobacteria</taxon>
        <taxon>Rhodobacterales</taxon>
        <taxon>Paracoccaceae</taxon>
        <taxon>Algicella</taxon>
    </lineage>
</organism>
<feature type="transmembrane region" description="Helical" evidence="7">
    <location>
        <begin position="6"/>
        <end position="39"/>
    </location>
</feature>
<evidence type="ECO:0000256" key="3">
    <source>
        <dbReference type="ARBA" id="ARBA00022519"/>
    </source>
</evidence>
<evidence type="ECO:0000256" key="6">
    <source>
        <dbReference type="ARBA" id="ARBA00023136"/>
    </source>
</evidence>
<feature type="transmembrane region" description="Helical" evidence="7">
    <location>
        <begin position="282"/>
        <end position="304"/>
    </location>
</feature>
<proteinExistence type="inferred from homology"/>
<name>A0A6P1ST57_9RHOB</name>
<evidence type="ECO:0000256" key="5">
    <source>
        <dbReference type="ARBA" id="ARBA00022989"/>
    </source>
</evidence>
<evidence type="ECO:0000256" key="1">
    <source>
        <dbReference type="ARBA" id="ARBA00004429"/>
    </source>
</evidence>
<dbReference type="GO" id="GO:0005886">
    <property type="term" value="C:plasma membrane"/>
    <property type="evidence" value="ECO:0007669"/>
    <property type="project" value="UniProtKB-SubCell"/>
</dbReference>
<feature type="domain" description="TRAP C4-dicarboxylate transport system permease DctM subunit" evidence="8">
    <location>
        <begin position="12"/>
        <end position="429"/>
    </location>
</feature>
<evidence type="ECO:0000256" key="7">
    <source>
        <dbReference type="RuleBase" id="RU369079"/>
    </source>
</evidence>
<comment type="subunit">
    <text evidence="7">The complex comprises the extracytoplasmic solute receptor protein and the two transmembrane proteins.</text>
</comment>
<dbReference type="EMBL" id="CP046620">
    <property type="protein sequence ID" value="QHQ33854.1"/>
    <property type="molecule type" value="Genomic_DNA"/>
</dbReference>
<protein>
    <recommendedName>
        <fullName evidence="7">TRAP transporter large permease protein</fullName>
    </recommendedName>
</protein>
<dbReference type="PIRSF" id="PIRSF006066">
    <property type="entry name" value="HI0050"/>
    <property type="match status" value="1"/>
</dbReference>
<dbReference type="GO" id="GO:0022857">
    <property type="term" value="F:transmembrane transporter activity"/>
    <property type="evidence" value="ECO:0007669"/>
    <property type="project" value="UniProtKB-UniRule"/>
</dbReference>
<keyword evidence="6 7" id="KW-0472">Membrane</keyword>
<evidence type="ECO:0000313" key="10">
    <source>
        <dbReference type="Proteomes" id="UP000464495"/>
    </source>
</evidence>
<dbReference type="Proteomes" id="UP000464495">
    <property type="component" value="Chromosome"/>
</dbReference>
<accession>A0A6P1ST57</accession>
<keyword evidence="7" id="KW-0813">Transport</keyword>
<dbReference type="KEGG" id="amaq:GO499_00995"/>
<feature type="transmembrane region" description="Helical" evidence="7">
    <location>
        <begin position="141"/>
        <end position="165"/>
    </location>
</feature>
<comment type="function">
    <text evidence="7">Part of the tripartite ATP-independent periplasmic (TRAP) transport system.</text>
</comment>
<dbReference type="InterPro" id="IPR004681">
    <property type="entry name" value="TRAP_DctM"/>
</dbReference>
<dbReference type="Pfam" id="PF06808">
    <property type="entry name" value="DctM"/>
    <property type="match status" value="1"/>
</dbReference>
<feature type="transmembrane region" description="Helical" evidence="7">
    <location>
        <begin position="228"/>
        <end position="246"/>
    </location>
</feature>
<dbReference type="InterPro" id="IPR010656">
    <property type="entry name" value="DctM"/>
</dbReference>
<keyword evidence="2" id="KW-1003">Cell membrane</keyword>
<gene>
    <name evidence="9" type="ORF">GO499_00995</name>
</gene>
<feature type="transmembrane region" description="Helical" evidence="7">
    <location>
        <begin position="60"/>
        <end position="81"/>
    </location>
</feature>
<dbReference type="NCBIfam" id="TIGR00786">
    <property type="entry name" value="dctM"/>
    <property type="match status" value="1"/>
</dbReference>
<comment type="similarity">
    <text evidence="7">Belongs to the TRAP transporter large permease family.</text>
</comment>
<dbReference type="PANTHER" id="PTHR33362">
    <property type="entry name" value="SIALIC ACID TRAP TRANSPORTER PERMEASE PROTEIN SIAT-RELATED"/>
    <property type="match status" value="1"/>
</dbReference>
<dbReference type="PANTHER" id="PTHR33362:SF5">
    <property type="entry name" value="C4-DICARBOXYLATE TRAP TRANSPORTER LARGE PERMEASE PROTEIN DCTM"/>
    <property type="match status" value="1"/>
</dbReference>
<keyword evidence="5 7" id="KW-1133">Transmembrane helix</keyword>
<comment type="subcellular location">
    <subcellularLocation>
        <location evidence="1 7">Cell inner membrane</location>
        <topology evidence="1 7">Multi-pass membrane protein</topology>
    </subcellularLocation>
</comment>
<evidence type="ECO:0000259" key="8">
    <source>
        <dbReference type="Pfam" id="PF06808"/>
    </source>
</evidence>
<evidence type="ECO:0000313" key="9">
    <source>
        <dbReference type="EMBL" id="QHQ33854.1"/>
    </source>
</evidence>
<feature type="transmembrane region" description="Helical" evidence="7">
    <location>
        <begin position="101"/>
        <end position="129"/>
    </location>
</feature>
<feature type="transmembrane region" description="Helical" evidence="7">
    <location>
        <begin position="252"/>
        <end position="270"/>
    </location>
</feature>
<evidence type="ECO:0000256" key="2">
    <source>
        <dbReference type="ARBA" id="ARBA00022475"/>
    </source>
</evidence>
<keyword evidence="10" id="KW-1185">Reference proteome</keyword>
<feature type="transmembrane region" description="Helical" evidence="7">
    <location>
        <begin position="410"/>
        <end position="435"/>
    </location>
</feature>
<keyword evidence="3 7" id="KW-0997">Cell inner membrane</keyword>
<evidence type="ECO:0000256" key="4">
    <source>
        <dbReference type="ARBA" id="ARBA00022692"/>
    </source>
</evidence>
<feature type="transmembrane region" description="Helical" evidence="7">
    <location>
        <begin position="365"/>
        <end position="390"/>
    </location>
</feature>
<feature type="transmembrane region" description="Helical" evidence="7">
    <location>
        <begin position="177"/>
        <end position="199"/>
    </location>
</feature>
<keyword evidence="4 7" id="KW-0812">Transmembrane</keyword>
<feature type="transmembrane region" description="Helical" evidence="7">
    <location>
        <begin position="324"/>
        <end position="353"/>
    </location>
</feature>
<reference evidence="9 10" key="1">
    <citation type="submission" date="2019-12" db="EMBL/GenBank/DDBJ databases">
        <title>Complete genome sequence of Algicella marina strain 9Alg 56(T) isolated from the red alga Tichocarpus crinitus.</title>
        <authorList>
            <person name="Kim S.-G."/>
            <person name="Nedashkovskaya O.I."/>
        </authorList>
    </citation>
    <scope>NUCLEOTIDE SEQUENCE [LARGE SCALE GENOMIC DNA]</scope>
    <source>
        <strain evidence="9 10">9Alg 56</strain>
    </source>
</reference>